<evidence type="ECO:0008006" key="3">
    <source>
        <dbReference type="Google" id="ProtNLM"/>
    </source>
</evidence>
<keyword evidence="2" id="KW-1185">Reference proteome</keyword>
<dbReference type="EMBL" id="PDUD01000001">
    <property type="protein sequence ID" value="PHN08597.1"/>
    <property type="molecule type" value="Genomic_DNA"/>
</dbReference>
<proteinExistence type="predicted"/>
<sequence length="243" mass="28960">MTALHVRLGRIKKALLLDYYQLLDKVLDTDKHIRYRHRMNGFDNPDYTFARDQISFIHIPKTGGTTLANMLEKDPGDTFVNLHIHRPVSMHCPPGAYRYLTIMREPVSRVWSHYQMVLREYPGFPYQKYANRGLETFLKKNWAVRNLYCRYFSGSIDPEPDESTLAIARKNLADFTYVIPFEDFSNSVQLFLRDHHIPYEEVLHDRKSKYPEPSPDEMELIARYNRFDLALYEAWRTENNYRK</sequence>
<evidence type="ECO:0000313" key="1">
    <source>
        <dbReference type="EMBL" id="PHN08597.1"/>
    </source>
</evidence>
<dbReference type="Gene3D" id="3.40.50.300">
    <property type="entry name" value="P-loop containing nucleotide triphosphate hydrolases"/>
    <property type="match status" value="1"/>
</dbReference>
<reference evidence="1 2" key="1">
    <citation type="submission" date="2017-10" db="EMBL/GenBank/DDBJ databases">
        <title>The draft genome sequence of Lewinella nigricans NBRC 102662.</title>
        <authorList>
            <person name="Wang K."/>
        </authorList>
    </citation>
    <scope>NUCLEOTIDE SEQUENCE [LARGE SCALE GENOMIC DNA]</scope>
    <source>
        <strain evidence="1 2">NBRC 102662</strain>
    </source>
</reference>
<dbReference type="AlphaFoldDB" id="A0A2D0NJG6"/>
<accession>A0A2D0NJG6</accession>
<dbReference type="Proteomes" id="UP000223913">
    <property type="component" value="Unassembled WGS sequence"/>
</dbReference>
<comment type="caution">
    <text evidence="1">The sequence shown here is derived from an EMBL/GenBank/DDBJ whole genome shotgun (WGS) entry which is preliminary data.</text>
</comment>
<dbReference type="InterPro" id="IPR027417">
    <property type="entry name" value="P-loop_NTPase"/>
</dbReference>
<name>A0A2D0NJG6_FLAN2</name>
<dbReference type="InterPro" id="IPR053259">
    <property type="entry name" value="Golvesin-related_Golgi"/>
</dbReference>
<organism evidence="1 2">
    <name type="scientific">Flavilitoribacter nigricans (strain ATCC 23147 / DSM 23189 / NBRC 102662 / NCIMB 1420 / SS-2)</name>
    <name type="common">Lewinella nigricans</name>
    <dbReference type="NCBI Taxonomy" id="1122177"/>
    <lineage>
        <taxon>Bacteria</taxon>
        <taxon>Pseudomonadati</taxon>
        <taxon>Bacteroidota</taxon>
        <taxon>Saprospiria</taxon>
        <taxon>Saprospirales</taxon>
        <taxon>Lewinellaceae</taxon>
        <taxon>Flavilitoribacter</taxon>
    </lineage>
</organism>
<dbReference type="PANTHER" id="PTHR32301:SF8">
    <property type="entry name" value="SULFOTRANSFERASE DOMAIN-CONTAINING PROTEIN"/>
    <property type="match status" value="1"/>
</dbReference>
<protein>
    <recommendedName>
        <fullName evidence="3">Sulfotransferase family protein</fullName>
    </recommendedName>
</protein>
<dbReference type="RefSeq" id="WP_099148187.1">
    <property type="nucleotide sequence ID" value="NZ_PDUD01000001.1"/>
</dbReference>
<dbReference type="SUPFAM" id="SSF52540">
    <property type="entry name" value="P-loop containing nucleoside triphosphate hydrolases"/>
    <property type="match status" value="1"/>
</dbReference>
<evidence type="ECO:0000313" key="2">
    <source>
        <dbReference type="Proteomes" id="UP000223913"/>
    </source>
</evidence>
<dbReference type="OrthoDB" id="1407035at2"/>
<gene>
    <name evidence="1" type="ORF">CRP01_01410</name>
</gene>
<dbReference type="PANTHER" id="PTHR32301">
    <property type="entry name" value="COUNTIN RECEPTOR CNR3-RELATED"/>
    <property type="match status" value="1"/>
</dbReference>